<dbReference type="EMBL" id="WHPC01000062">
    <property type="protein sequence ID" value="MPV38079.1"/>
    <property type="molecule type" value="Genomic_DNA"/>
</dbReference>
<dbReference type="PANTHER" id="PTHR31616">
    <property type="entry name" value="TREHALASE"/>
    <property type="match status" value="1"/>
</dbReference>
<evidence type="ECO:0000256" key="1">
    <source>
        <dbReference type="SAM" id="Phobius"/>
    </source>
</evidence>
<dbReference type="AlphaFoldDB" id="A0A6N7EIU8"/>
<protein>
    <submittedName>
        <fullName evidence="2">Glycoside hydrolase family 15</fullName>
    </submittedName>
</protein>
<accession>A0A6N7EIU8</accession>
<dbReference type="OrthoDB" id="3806982at2"/>
<dbReference type="GO" id="GO:0004553">
    <property type="term" value="F:hydrolase activity, hydrolyzing O-glycosyl compounds"/>
    <property type="evidence" value="ECO:0007669"/>
    <property type="project" value="TreeGrafter"/>
</dbReference>
<dbReference type="InterPro" id="IPR012341">
    <property type="entry name" value="6hp_glycosidase-like_sf"/>
</dbReference>
<gene>
    <name evidence="2" type="ORF">GB881_13670</name>
</gene>
<evidence type="ECO:0000313" key="2">
    <source>
        <dbReference type="EMBL" id="MPV38079.1"/>
    </source>
</evidence>
<dbReference type="GO" id="GO:0005975">
    <property type="term" value="P:carbohydrate metabolic process"/>
    <property type="evidence" value="ECO:0007669"/>
    <property type="project" value="InterPro"/>
</dbReference>
<keyword evidence="1" id="KW-0812">Transmembrane</keyword>
<dbReference type="PANTHER" id="PTHR31616:SF0">
    <property type="entry name" value="GLUCAN 1,4-ALPHA-GLUCOSIDASE"/>
    <property type="match status" value="1"/>
</dbReference>
<dbReference type="InterPro" id="IPR008928">
    <property type="entry name" value="6-hairpin_glycosidase_sf"/>
</dbReference>
<dbReference type="Proteomes" id="UP000437709">
    <property type="component" value="Unassembled WGS sequence"/>
</dbReference>
<comment type="caution">
    <text evidence="2">The sequence shown here is derived from an EMBL/GenBank/DDBJ whole genome shotgun (WGS) entry which is preliminary data.</text>
</comment>
<dbReference type="RefSeq" id="WP_152193556.1">
    <property type="nucleotide sequence ID" value="NZ_VUKD01000001.1"/>
</dbReference>
<keyword evidence="1" id="KW-0472">Membrane</keyword>
<sequence>MSTAVVSTRTDALAVPDGIDAADGRPARRRPWQRWVAAALAVALYVAAAAWSVHLKATESTEAFIDLYLDGVHLQADGSVSDVPAREQAEYLPGSRVLAADADDPRAVELAEAQRAWLAAGEVPGAGTAYEDLVTGALLDIHTLTGATFEEDGRTTTAVEGAAVAGWTDRWRYVWPRDASFVAAALARTGHLEDAVDVLGFVADARSEAGGFQARYLPDGSGPPDGRGIQLDGNGWTLWSAATVLAETADADERAEVFAELRPLVDASTEHILELTSDAPHLPPPSADYWEVREDELTLGTVAPLLAGLEHATTIYRDAGLTAEADAAAERAAQVHAAVEETFGPEGYTRYAGDGGPMTSLFGSDGRDAATAMLLPPFVGEPPSGAEDAWLSSAAEMARPAGGLAPGAGWKRDGISWTPETTLYALTAAANGHPELAADWLDWISEHRTASGAIPEKVLANGAPAAVAPLTWSSANVLLAVAALEEAGEL</sequence>
<dbReference type="Gene3D" id="1.50.10.10">
    <property type="match status" value="1"/>
</dbReference>
<feature type="transmembrane region" description="Helical" evidence="1">
    <location>
        <begin position="35"/>
        <end position="53"/>
    </location>
</feature>
<reference evidence="2 3" key="1">
    <citation type="submission" date="2019-10" db="EMBL/GenBank/DDBJ databases">
        <title>Georgenia wutianyii sp. nov. and Georgenia yuyongxinii sp. nov. isolated from plateau pika (Ochotona curzoniae) in the Qinghai-Tibet plateau of China.</title>
        <authorList>
            <person name="Tian Z."/>
        </authorList>
    </citation>
    <scope>NUCLEOTIDE SEQUENCE [LARGE SCALE GENOMIC DNA]</scope>
    <source>
        <strain evidence="2 3">JCM 19765</strain>
    </source>
</reference>
<organism evidence="2 3">
    <name type="scientific">Georgenia subflava</name>
    <dbReference type="NCBI Taxonomy" id="1622177"/>
    <lineage>
        <taxon>Bacteria</taxon>
        <taxon>Bacillati</taxon>
        <taxon>Actinomycetota</taxon>
        <taxon>Actinomycetes</taxon>
        <taxon>Micrococcales</taxon>
        <taxon>Bogoriellaceae</taxon>
        <taxon>Georgenia</taxon>
    </lineage>
</organism>
<evidence type="ECO:0000313" key="3">
    <source>
        <dbReference type="Proteomes" id="UP000437709"/>
    </source>
</evidence>
<keyword evidence="1" id="KW-1133">Transmembrane helix</keyword>
<keyword evidence="2" id="KW-0378">Hydrolase</keyword>
<dbReference type="SUPFAM" id="SSF48208">
    <property type="entry name" value="Six-hairpin glycosidases"/>
    <property type="match status" value="1"/>
</dbReference>
<keyword evidence="3" id="KW-1185">Reference proteome</keyword>
<proteinExistence type="predicted"/>
<name>A0A6N7EIU8_9MICO</name>